<evidence type="ECO:0000313" key="2">
    <source>
        <dbReference type="Proteomes" id="UP000616885"/>
    </source>
</evidence>
<dbReference type="AlphaFoldDB" id="A0A8H7NCN0"/>
<dbReference type="EMBL" id="JADCTT010000004">
    <property type="protein sequence ID" value="KAF9753404.1"/>
    <property type="molecule type" value="Genomic_DNA"/>
</dbReference>
<gene>
    <name evidence="1" type="ORF">IM811_012162</name>
</gene>
<sequence length="176" mass="19725">MATFCSSLRRRRDWAPALSRFANIGPVRWREDRLQGHDIAFPVEPRAGQQRGVKFLSILLATDEINTSETKEKIERLCNLNGGQNVAILLLLKGEDAIAAFMRLQVQIHGWADVPIIPLSSAMDFPSRMEQLRKKSSESARQSRQRKRVIPIQFLLQQCVGGGDPGLCSNGKQTLS</sequence>
<name>A0A8H7NCN0_BIOOC</name>
<dbReference type="Proteomes" id="UP000616885">
    <property type="component" value="Unassembled WGS sequence"/>
</dbReference>
<reference evidence="1" key="1">
    <citation type="submission" date="2020-10" db="EMBL/GenBank/DDBJ databases">
        <title>High-Quality Genome Resource of Clonostachys rosea strain S41 by Oxford Nanopore Long-Read Sequencing.</title>
        <authorList>
            <person name="Wang H."/>
        </authorList>
    </citation>
    <scope>NUCLEOTIDE SEQUENCE</scope>
    <source>
        <strain evidence="1">S41</strain>
    </source>
</reference>
<protein>
    <submittedName>
        <fullName evidence="1">Uncharacterized protein</fullName>
    </submittedName>
</protein>
<organism evidence="1 2">
    <name type="scientific">Bionectria ochroleuca</name>
    <name type="common">Gliocladium roseum</name>
    <dbReference type="NCBI Taxonomy" id="29856"/>
    <lineage>
        <taxon>Eukaryota</taxon>
        <taxon>Fungi</taxon>
        <taxon>Dikarya</taxon>
        <taxon>Ascomycota</taxon>
        <taxon>Pezizomycotina</taxon>
        <taxon>Sordariomycetes</taxon>
        <taxon>Hypocreomycetidae</taxon>
        <taxon>Hypocreales</taxon>
        <taxon>Bionectriaceae</taxon>
        <taxon>Clonostachys</taxon>
    </lineage>
</organism>
<evidence type="ECO:0000313" key="1">
    <source>
        <dbReference type="EMBL" id="KAF9753404.1"/>
    </source>
</evidence>
<proteinExistence type="predicted"/>
<comment type="caution">
    <text evidence="1">The sequence shown here is derived from an EMBL/GenBank/DDBJ whole genome shotgun (WGS) entry which is preliminary data.</text>
</comment>
<accession>A0A8H7NCN0</accession>